<proteinExistence type="predicted"/>
<protein>
    <submittedName>
        <fullName evidence="1">Uncharacterized protein</fullName>
    </submittedName>
</protein>
<evidence type="ECO:0000313" key="2">
    <source>
        <dbReference type="Proteomes" id="UP000215453"/>
    </source>
</evidence>
<dbReference type="AlphaFoldDB" id="A0A1Y6M631"/>
<organism evidence="1 2">
    <name type="scientific">Zymoseptoria tritici ST99CH_1A5</name>
    <dbReference type="NCBI Taxonomy" id="1276529"/>
    <lineage>
        <taxon>Eukaryota</taxon>
        <taxon>Fungi</taxon>
        <taxon>Dikarya</taxon>
        <taxon>Ascomycota</taxon>
        <taxon>Pezizomycotina</taxon>
        <taxon>Dothideomycetes</taxon>
        <taxon>Dothideomycetidae</taxon>
        <taxon>Mycosphaerellales</taxon>
        <taxon>Mycosphaerellaceae</taxon>
        <taxon>Zymoseptoria</taxon>
    </lineage>
</organism>
<dbReference type="EMBL" id="LT882696">
    <property type="protein sequence ID" value="SMY30611.1"/>
    <property type="molecule type" value="Genomic_DNA"/>
</dbReference>
<reference evidence="1 2" key="1">
    <citation type="submission" date="2016-10" db="EMBL/GenBank/DDBJ databases">
        <authorList>
            <person name="Varghese N."/>
        </authorList>
    </citation>
    <scope>NUCLEOTIDE SEQUENCE [LARGE SCALE GENOMIC DNA]</scope>
</reference>
<evidence type="ECO:0000313" key="1">
    <source>
        <dbReference type="EMBL" id="SMY30611.1"/>
    </source>
</evidence>
<dbReference type="Proteomes" id="UP000215453">
    <property type="component" value="Chromosome 21"/>
</dbReference>
<name>A0A1Y6M631_ZYMTR</name>
<gene>
    <name evidence="1" type="ORF">ZT1A5_G12066</name>
</gene>
<sequence length="388" mass="42897">MSSSSPRTVTYGGKASTLSVDGKHWSYGAVFEPCQHGCSVEQQQQAHPTTSAGTVLMRVPRYMRRRVAEIGLDINGTVPPVSMVDACANPSTDRSRTSEISAFSPEYDVRAPVDIPTADLQLANHLEQRVEIRTAIHRIHSPPATAFHTLRRVANAENDLREEAESMYIRALFTTGFLHALPIPPVYPPPGQFASKPAISNHDATTAILDITSVFAATFTMEANTADLGFPAAVPNTPSSRLFTVTPNLVIWRSHGHGLCASMNPQEHDKLEMHIEALRRCATQHETPAVAELSHLTYWPRSRCLHEAIRMHLPRHPSAKACSCPTSQGQLLPIPITASTSAHQELRTRTCELWMMKPCVFAFSHHGPCLKSWEREEHRSGQLWRASG</sequence>
<accession>A0A1Y6M631</accession>